<keyword evidence="2" id="KW-0813">Transport</keyword>
<dbReference type="PANTHER" id="PTHR32196:SF21">
    <property type="entry name" value="ABC TRANSPORTER PERMEASE PROTEIN YPHD-RELATED"/>
    <property type="match status" value="1"/>
</dbReference>
<feature type="transmembrane region" description="Helical" evidence="8">
    <location>
        <begin position="236"/>
        <end position="254"/>
    </location>
</feature>
<dbReference type="InterPro" id="IPR001851">
    <property type="entry name" value="ABC_transp_permease"/>
</dbReference>
<comment type="subcellular location">
    <subcellularLocation>
        <location evidence="1">Cell membrane</location>
        <topology evidence="1">Multi-pass membrane protein</topology>
    </subcellularLocation>
</comment>
<dbReference type="KEGG" id="ntr:B0W44_10450"/>
<feature type="transmembrane region" description="Helical" evidence="8">
    <location>
        <begin position="43"/>
        <end position="67"/>
    </location>
</feature>
<evidence type="ECO:0000256" key="2">
    <source>
        <dbReference type="ARBA" id="ARBA00022448"/>
    </source>
</evidence>
<dbReference type="STRING" id="1471761.B0W44_10450"/>
<feature type="transmembrane region" description="Helical" evidence="8">
    <location>
        <begin position="87"/>
        <end position="110"/>
    </location>
</feature>
<evidence type="ECO:0000256" key="7">
    <source>
        <dbReference type="ARBA" id="ARBA00023136"/>
    </source>
</evidence>
<evidence type="ECO:0000256" key="6">
    <source>
        <dbReference type="ARBA" id="ARBA00022989"/>
    </source>
</evidence>
<keyword evidence="5 8" id="KW-0812">Transmembrane</keyword>
<dbReference type="EMBL" id="CP019699">
    <property type="protein sequence ID" value="AQS56124.1"/>
    <property type="molecule type" value="Genomic_DNA"/>
</dbReference>
<feature type="transmembrane region" description="Helical" evidence="8">
    <location>
        <begin position="286"/>
        <end position="305"/>
    </location>
</feature>
<proteinExistence type="predicted"/>
<name>A0A1U9K7V8_9BACL</name>
<evidence type="ECO:0000256" key="4">
    <source>
        <dbReference type="ARBA" id="ARBA00022519"/>
    </source>
</evidence>
<keyword evidence="6 8" id="KW-1133">Transmembrane helix</keyword>
<feature type="transmembrane region" description="Helical" evidence="8">
    <location>
        <begin position="205"/>
        <end position="224"/>
    </location>
</feature>
<accession>A0A1U9K7V8</accession>
<reference evidence="9 10" key="1">
    <citation type="journal article" date="2015" name="Int. J. Syst. Evol. Microbiol.">
        <title>Novibacillus thermophilus gen. nov., sp. nov., a Gram-staining-negative and moderately thermophilic member of the family Thermoactinomycetaceae.</title>
        <authorList>
            <person name="Yang G."/>
            <person name="Chen J."/>
            <person name="Zhou S."/>
        </authorList>
    </citation>
    <scope>NUCLEOTIDE SEQUENCE [LARGE SCALE GENOMIC DNA]</scope>
    <source>
        <strain evidence="9 10">SG-1</strain>
    </source>
</reference>
<evidence type="ECO:0000313" key="10">
    <source>
        <dbReference type="Proteomes" id="UP000188603"/>
    </source>
</evidence>
<gene>
    <name evidence="9" type="ORF">B0W44_10450</name>
</gene>
<dbReference type="Proteomes" id="UP000188603">
    <property type="component" value="Chromosome"/>
</dbReference>
<evidence type="ECO:0000256" key="8">
    <source>
        <dbReference type="SAM" id="Phobius"/>
    </source>
</evidence>
<evidence type="ECO:0000256" key="5">
    <source>
        <dbReference type="ARBA" id="ARBA00022692"/>
    </source>
</evidence>
<keyword evidence="4" id="KW-0997">Cell inner membrane</keyword>
<dbReference type="GO" id="GO:0005886">
    <property type="term" value="C:plasma membrane"/>
    <property type="evidence" value="ECO:0007669"/>
    <property type="project" value="UniProtKB-SubCell"/>
</dbReference>
<protein>
    <submittedName>
        <fullName evidence="9">ABC transporter permease</fullName>
    </submittedName>
</protein>
<dbReference type="RefSeq" id="WP_228440978.1">
    <property type="nucleotide sequence ID" value="NZ_CP019699.1"/>
</dbReference>
<dbReference type="CDD" id="cd06579">
    <property type="entry name" value="TM_PBP1_transp_AraH_like"/>
    <property type="match status" value="1"/>
</dbReference>
<dbReference type="PANTHER" id="PTHR32196">
    <property type="entry name" value="ABC TRANSPORTER PERMEASE PROTEIN YPHD-RELATED-RELATED"/>
    <property type="match status" value="1"/>
</dbReference>
<dbReference type="GO" id="GO:0022857">
    <property type="term" value="F:transmembrane transporter activity"/>
    <property type="evidence" value="ECO:0007669"/>
    <property type="project" value="InterPro"/>
</dbReference>
<sequence length="325" mass="35002">MTAWFRSFEFLLFVILIALMAIMAVTSPAFLRWDNLFLITQQMSELGIIALGMTLVILTAGIDLSVSSIVGLSATTIGYLSFHGVNIWVAVLAGLTVAVLCGMFNALFIARIEVSPILVTLGTMSLFQGIALYVTKGNAFSNFPESYNVIGLGYVGPFPVQFLIFACLAVVIALVLKRTPWGRSIYLIGGNTVASRFSGVNHRKVLFYVYVLVGLLCGIAAVIISSRVNTARPDWGSSYLLQSIAAVVLGGTMLTGGKGSILGTVMGVSIFAVLSNGLNLNGVSPFMQNVFMGAILIVVLVIRYYTHTHSRKKQKQREPSKQLSA</sequence>
<keyword evidence="7 8" id="KW-0472">Membrane</keyword>
<feature type="transmembrane region" description="Helical" evidence="8">
    <location>
        <begin position="117"/>
        <end position="134"/>
    </location>
</feature>
<keyword evidence="10" id="KW-1185">Reference proteome</keyword>
<evidence type="ECO:0000313" key="9">
    <source>
        <dbReference type="EMBL" id="AQS56124.1"/>
    </source>
</evidence>
<feature type="transmembrane region" description="Helical" evidence="8">
    <location>
        <begin position="154"/>
        <end position="176"/>
    </location>
</feature>
<feature type="transmembrane region" description="Helical" evidence="8">
    <location>
        <begin position="12"/>
        <end position="31"/>
    </location>
</feature>
<organism evidence="9 10">
    <name type="scientific">Novibacillus thermophilus</name>
    <dbReference type="NCBI Taxonomy" id="1471761"/>
    <lineage>
        <taxon>Bacteria</taxon>
        <taxon>Bacillati</taxon>
        <taxon>Bacillota</taxon>
        <taxon>Bacilli</taxon>
        <taxon>Bacillales</taxon>
        <taxon>Thermoactinomycetaceae</taxon>
        <taxon>Novibacillus</taxon>
    </lineage>
</organism>
<evidence type="ECO:0000256" key="1">
    <source>
        <dbReference type="ARBA" id="ARBA00004651"/>
    </source>
</evidence>
<evidence type="ECO:0000256" key="3">
    <source>
        <dbReference type="ARBA" id="ARBA00022475"/>
    </source>
</evidence>
<keyword evidence="3" id="KW-1003">Cell membrane</keyword>
<feature type="transmembrane region" description="Helical" evidence="8">
    <location>
        <begin position="261"/>
        <end position="280"/>
    </location>
</feature>
<dbReference type="AlphaFoldDB" id="A0A1U9K7V8"/>
<dbReference type="Pfam" id="PF02653">
    <property type="entry name" value="BPD_transp_2"/>
    <property type="match status" value="1"/>
</dbReference>